<gene>
    <name evidence="1" type="ORF">MVEN_01216400</name>
</gene>
<proteinExistence type="predicted"/>
<accession>A0A8H6Y1U7</accession>
<reference evidence="1" key="1">
    <citation type="submission" date="2020-05" db="EMBL/GenBank/DDBJ databases">
        <title>Mycena genomes resolve the evolution of fungal bioluminescence.</title>
        <authorList>
            <person name="Tsai I.J."/>
        </authorList>
    </citation>
    <scope>NUCLEOTIDE SEQUENCE</scope>
    <source>
        <strain evidence="1">CCC161011</strain>
    </source>
</reference>
<sequence>MASLFPSGPPLPVFSSLIVKGPYHASAPIHLALSHSANLPETCILMITPSRDTMVTALRDHNDDWMSVHSGQGKILELSQCTTVFYPPSPAHFAYLVSMLTTDDQSQNVTTILDQAPSLVVLIELSAYFLSDVQTNPNGHSWTLSSYMTLVARTLASFAALSSGQSDIALVLFDSQLDDLKLPVLKHPTAGPNRKPSKLENVAFFVQKYFDMVAVFEEDDEFFLNSSQEDEREMDAERRNRMQIFRRGQSVPFETLRWVERPGGSTGGAIFVWS</sequence>
<keyword evidence="2" id="KW-1185">Reference proteome</keyword>
<organism evidence="1 2">
    <name type="scientific">Mycena venus</name>
    <dbReference type="NCBI Taxonomy" id="2733690"/>
    <lineage>
        <taxon>Eukaryota</taxon>
        <taxon>Fungi</taxon>
        <taxon>Dikarya</taxon>
        <taxon>Basidiomycota</taxon>
        <taxon>Agaricomycotina</taxon>
        <taxon>Agaricomycetes</taxon>
        <taxon>Agaricomycetidae</taxon>
        <taxon>Agaricales</taxon>
        <taxon>Marasmiineae</taxon>
        <taxon>Mycenaceae</taxon>
        <taxon>Mycena</taxon>
    </lineage>
</organism>
<dbReference type="OrthoDB" id="3224367at2759"/>
<dbReference type="AlphaFoldDB" id="A0A8H6Y1U7"/>
<name>A0A8H6Y1U7_9AGAR</name>
<dbReference type="EMBL" id="JACAZI010000009">
    <property type="protein sequence ID" value="KAF7352515.1"/>
    <property type="molecule type" value="Genomic_DNA"/>
</dbReference>
<evidence type="ECO:0000313" key="1">
    <source>
        <dbReference type="EMBL" id="KAF7352515.1"/>
    </source>
</evidence>
<evidence type="ECO:0000313" key="2">
    <source>
        <dbReference type="Proteomes" id="UP000620124"/>
    </source>
</evidence>
<protein>
    <submittedName>
        <fullName evidence="1">Uncharacterized protein</fullName>
    </submittedName>
</protein>
<comment type="caution">
    <text evidence="1">The sequence shown here is derived from an EMBL/GenBank/DDBJ whole genome shotgun (WGS) entry which is preliminary data.</text>
</comment>
<dbReference type="Proteomes" id="UP000620124">
    <property type="component" value="Unassembled WGS sequence"/>
</dbReference>